<dbReference type="eggNOG" id="COG2207">
    <property type="taxonomic scope" value="Bacteria"/>
</dbReference>
<dbReference type="RefSeq" id="WP_011918213.1">
    <property type="nucleotide sequence ID" value="NC_009437.1"/>
</dbReference>
<evidence type="ECO:0000313" key="7">
    <source>
        <dbReference type="Proteomes" id="UP000000256"/>
    </source>
</evidence>
<dbReference type="PANTHER" id="PTHR43280">
    <property type="entry name" value="ARAC-FAMILY TRANSCRIPTIONAL REGULATOR"/>
    <property type="match status" value="1"/>
</dbReference>
<proteinExistence type="predicted"/>
<reference evidence="6 7" key="1">
    <citation type="journal article" date="2008" name="Appl. Environ. Microbiol.">
        <title>Hydrogenomics of the extremely thermophilic bacterium Caldicellulosiruptor saccharolyticus.</title>
        <authorList>
            <person name="van de Werken H.J."/>
            <person name="Verhaart M.R."/>
            <person name="VanFossen A.L."/>
            <person name="Willquist K."/>
            <person name="Lewis D.L."/>
            <person name="Nichols J.D."/>
            <person name="Goorissen H.P."/>
            <person name="Mongodin E.F."/>
            <person name="Nelson K.E."/>
            <person name="van Niel E.W."/>
            <person name="Stams A.J."/>
            <person name="Ward D.E."/>
            <person name="de Vos W.M."/>
            <person name="van der Oost J."/>
            <person name="Kelly R.M."/>
            <person name="Kengen S.W."/>
        </authorList>
    </citation>
    <scope>NUCLEOTIDE SEQUENCE [LARGE SCALE GENOMIC DNA]</scope>
    <source>
        <strain evidence="7">ATCC 43494 / DSM 8903 / Tp8T 6331</strain>
    </source>
</reference>
<protein>
    <submittedName>
        <fullName evidence="6">Helix-turn-helix-domain containing protein, AraC type</fullName>
    </submittedName>
</protein>
<feature type="transmembrane region" description="Helical" evidence="4">
    <location>
        <begin position="20"/>
        <end position="42"/>
    </location>
</feature>
<evidence type="ECO:0000256" key="3">
    <source>
        <dbReference type="ARBA" id="ARBA00023163"/>
    </source>
</evidence>
<evidence type="ECO:0000256" key="1">
    <source>
        <dbReference type="ARBA" id="ARBA00023015"/>
    </source>
</evidence>
<evidence type="ECO:0000256" key="4">
    <source>
        <dbReference type="SAM" id="Phobius"/>
    </source>
</evidence>
<dbReference type="Gene3D" id="3.30.450.20">
    <property type="entry name" value="PAS domain"/>
    <property type="match status" value="1"/>
</dbReference>
<dbReference type="PANTHER" id="PTHR43280:SF28">
    <property type="entry name" value="HTH-TYPE TRANSCRIPTIONAL ACTIVATOR RHAS"/>
    <property type="match status" value="1"/>
</dbReference>
<dbReference type="HOGENOM" id="CLU_322830_0_0_9"/>
<keyword evidence="2" id="KW-0238">DNA-binding</keyword>
<evidence type="ECO:0000256" key="2">
    <source>
        <dbReference type="ARBA" id="ARBA00023125"/>
    </source>
</evidence>
<dbReference type="Pfam" id="PF12833">
    <property type="entry name" value="HTH_18"/>
    <property type="match status" value="1"/>
</dbReference>
<dbReference type="Gene3D" id="1.10.10.60">
    <property type="entry name" value="Homeodomain-like"/>
    <property type="match status" value="2"/>
</dbReference>
<dbReference type="KEGG" id="csc:Csac_2727"/>
<sequence>MLKKFFDSLKQIGRKNTVLLKILFSYLLISVVLTSSLSFLLIKTYTAKQINEVKRITHNMVLQSYNTADSIFFNTFSFLYSIYQSDTDIVNGLYGTTFDWVDKYNIMEKLKRILNLNKMIYSVYICNAEVRLVFSATSDGYTFIDRWESFYDKDALELINDVKERYRCLFIARATKYKIFNTTFSQNFITLLFYMPEKGISDSAFIINFKQADIQKTLTSGKIDDQFQVFIIDKEGYVISHNDERMIGKSMGEEKFIKRIITSSTKAGDFVGEYNSKKIFVSYVRSENLGWTIVGVGEYNRLLNVSTIAKKQMILITIVFLLVGIFIAFLFTQKMYLPIGRLVNEIRQKKVASVSEMDEYTFLNFAFNNLIDNLRKLTRDVDIMVSAKKKEIILRLLNGEYVSTNEGKVKQLMKQYEIKLANSSSFAVIIIALDNFKNLCMMYRAKDISLFKFSILNVAEETLSERYVTESVENGLNYVSIIVGNDKHGRELDMNELVEYANKVKNNINKFLNLSVTVTVGNIVHSINLINNSYERAMNLLSYRLLKGFNQVISVFDTVNEDSKREYPYDIENQIIKAIKSKCPSKIEEAVNMFFDYISNFTPDDVFQSIIQLSIMLNRTFNVSSLVSKEVKVTSLYNFKSLFTQIQEYETLEEIKKLMLTISTELAKTFENETLVKKKEVAQQVKEYIDENYSRPDITIYTLADKVNLSPNYVRLIFKEIYNISPSDYLLEVRMNKAKELLIQTDYTVKKIAELVGFSDNRYFYITFKRYTGKTAEEFRKEHRQKDLV</sequence>
<dbReference type="InterPro" id="IPR009057">
    <property type="entry name" value="Homeodomain-like_sf"/>
</dbReference>
<dbReference type="Proteomes" id="UP000000256">
    <property type="component" value="Chromosome"/>
</dbReference>
<dbReference type="SMART" id="SM00342">
    <property type="entry name" value="HTH_ARAC"/>
    <property type="match status" value="1"/>
</dbReference>
<dbReference type="InterPro" id="IPR018062">
    <property type="entry name" value="HTH_AraC-typ_CS"/>
</dbReference>
<feature type="transmembrane region" description="Helical" evidence="4">
    <location>
        <begin position="313"/>
        <end position="332"/>
    </location>
</feature>
<dbReference type="PROSITE" id="PS01124">
    <property type="entry name" value="HTH_ARAC_FAMILY_2"/>
    <property type="match status" value="1"/>
</dbReference>
<keyword evidence="4" id="KW-0472">Membrane</keyword>
<dbReference type="EMBL" id="CP000679">
    <property type="protein sequence ID" value="ABP68295.1"/>
    <property type="molecule type" value="Genomic_DNA"/>
</dbReference>
<dbReference type="InterPro" id="IPR018060">
    <property type="entry name" value="HTH_AraC"/>
</dbReference>
<gene>
    <name evidence="6" type="ordered locus">Csac_2727</name>
</gene>
<evidence type="ECO:0000259" key="5">
    <source>
        <dbReference type="PROSITE" id="PS01124"/>
    </source>
</evidence>
<dbReference type="GO" id="GO:0043565">
    <property type="term" value="F:sequence-specific DNA binding"/>
    <property type="evidence" value="ECO:0007669"/>
    <property type="project" value="InterPro"/>
</dbReference>
<dbReference type="PROSITE" id="PS00041">
    <property type="entry name" value="HTH_ARAC_FAMILY_1"/>
    <property type="match status" value="1"/>
</dbReference>
<dbReference type="STRING" id="351627.Csac_2727"/>
<keyword evidence="4" id="KW-0812">Transmembrane</keyword>
<accession>A4XN10</accession>
<name>A4XN10_CALS8</name>
<evidence type="ECO:0000313" key="6">
    <source>
        <dbReference type="EMBL" id="ABP68295.1"/>
    </source>
</evidence>
<dbReference type="AlphaFoldDB" id="A4XN10"/>
<organism evidence="6 7">
    <name type="scientific">Caldicellulosiruptor saccharolyticus (strain ATCC 43494 / DSM 8903 / Tp8T 6331)</name>
    <dbReference type="NCBI Taxonomy" id="351627"/>
    <lineage>
        <taxon>Bacteria</taxon>
        <taxon>Bacillati</taxon>
        <taxon>Bacillota</taxon>
        <taxon>Bacillota incertae sedis</taxon>
        <taxon>Caldicellulosiruptorales</taxon>
        <taxon>Caldicellulosiruptoraceae</taxon>
        <taxon>Caldicellulosiruptor</taxon>
    </lineage>
</organism>
<dbReference type="GO" id="GO:0003700">
    <property type="term" value="F:DNA-binding transcription factor activity"/>
    <property type="evidence" value="ECO:0007669"/>
    <property type="project" value="InterPro"/>
</dbReference>
<feature type="domain" description="HTH araC/xylS-type" evidence="5">
    <location>
        <begin position="683"/>
        <end position="782"/>
    </location>
</feature>
<keyword evidence="1" id="KW-0805">Transcription regulation</keyword>
<keyword evidence="3" id="KW-0804">Transcription</keyword>
<dbReference type="SUPFAM" id="SSF46689">
    <property type="entry name" value="Homeodomain-like"/>
    <property type="match status" value="2"/>
</dbReference>
<dbReference type="CDD" id="cd12912">
    <property type="entry name" value="PDC2_MCP_like"/>
    <property type="match status" value="1"/>
</dbReference>
<keyword evidence="7" id="KW-1185">Reference proteome</keyword>
<dbReference type="OrthoDB" id="13222at2"/>
<keyword evidence="4" id="KW-1133">Transmembrane helix</keyword>